<sequence length="89" mass="9607">MPGADVGQGWLSMQVKVPDSSQPFLCRLVDIPAYIKAQEVHLPPTELSCLVGHLESNVTNGVQGLLIPSTCHSFVVNLASKDYCKAEVQ</sequence>
<accession>A0A5B7GNP5</accession>
<protein>
    <submittedName>
        <fullName evidence="1">Uncharacterized protein</fullName>
    </submittedName>
</protein>
<dbReference type="Proteomes" id="UP000324222">
    <property type="component" value="Unassembled WGS sequence"/>
</dbReference>
<name>A0A5B7GNP5_PORTR</name>
<dbReference type="EMBL" id="VSRR010016335">
    <property type="protein sequence ID" value="MPC59183.1"/>
    <property type="molecule type" value="Genomic_DNA"/>
</dbReference>
<proteinExistence type="predicted"/>
<keyword evidence="2" id="KW-1185">Reference proteome</keyword>
<organism evidence="1 2">
    <name type="scientific">Portunus trituberculatus</name>
    <name type="common">Swimming crab</name>
    <name type="synonym">Neptunus trituberculatus</name>
    <dbReference type="NCBI Taxonomy" id="210409"/>
    <lineage>
        <taxon>Eukaryota</taxon>
        <taxon>Metazoa</taxon>
        <taxon>Ecdysozoa</taxon>
        <taxon>Arthropoda</taxon>
        <taxon>Crustacea</taxon>
        <taxon>Multicrustacea</taxon>
        <taxon>Malacostraca</taxon>
        <taxon>Eumalacostraca</taxon>
        <taxon>Eucarida</taxon>
        <taxon>Decapoda</taxon>
        <taxon>Pleocyemata</taxon>
        <taxon>Brachyura</taxon>
        <taxon>Eubrachyura</taxon>
        <taxon>Portunoidea</taxon>
        <taxon>Portunidae</taxon>
        <taxon>Portuninae</taxon>
        <taxon>Portunus</taxon>
    </lineage>
</organism>
<evidence type="ECO:0000313" key="2">
    <source>
        <dbReference type="Proteomes" id="UP000324222"/>
    </source>
</evidence>
<evidence type="ECO:0000313" key="1">
    <source>
        <dbReference type="EMBL" id="MPC59183.1"/>
    </source>
</evidence>
<comment type="caution">
    <text evidence="1">The sequence shown here is derived from an EMBL/GenBank/DDBJ whole genome shotgun (WGS) entry which is preliminary data.</text>
</comment>
<gene>
    <name evidence="1" type="ORF">E2C01_053199</name>
</gene>
<dbReference type="AlphaFoldDB" id="A0A5B7GNP5"/>
<reference evidence="1 2" key="1">
    <citation type="submission" date="2019-05" db="EMBL/GenBank/DDBJ databases">
        <title>Another draft genome of Portunus trituberculatus and its Hox gene families provides insights of decapod evolution.</title>
        <authorList>
            <person name="Jeong J.-H."/>
            <person name="Song I."/>
            <person name="Kim S."/>
            <person name="Choi T."/>
            <person name="Kim D."/>
            <person name="Ryu S."/>
            <person name="Kim W."/>
        </authorList>
    </citation>
    <scope>NUCLEOTIDE SEQUENCE [LARGE SCALE GENOMIC DNA]</scope>
    <source>
        <tissue evidence="1">Muscle</tissue>
    </source>
</reference>